<dbReference type="InterPro" id="IPR011604">
    <property type="entry name" value="PDDEXK-like_dom_sf"/>
</dbReference>
<comment type="caution">
    <text evidence="2">The sequence shown here is derived from an EMBL/GenBank/DDBJ whole genome shotgun (WGS) entry which is preliminary data.</text>
</comment>
<dbReference type="EMBL" id="BLTE01000009">
    <property type="protein sequence ID" value="GFK94318.1"/>
    <property type="molecule type" value="Genomic_DNA"/>
</dbReference>
<organism evidence="2 3">
    <name type="scientific">Fundidesulfovibrio magnetotacticus</name>
    <dbReference type="NCBI Taxonomy" id="2730080"/>
    <lineage>
        <taxon>Bacteria</taxon>
        <taxon>Pseudomonadati</taxon>
        <taxon>Thermodesulfobacteriota</taxon>
        <taxon>Desulfovibrionia</taxon>
        <taxon>Desulfovibrionales</taxon>
        <taxon>Desulfovibrionaceae</taxon>
        <taxon>Fundidesulfovibrio</taxon>
    </lineage>
</organism>
<dbReference type="InterPro" id="IPR038726">
    <property type="entry name" value="PDDEXK_AddAB-type"/>
</dbReference>
<feature type="domain" description="PD-(D/E)XK endonuclease-like" evidence="1">
    <location>
        <begin position="696"/>
        <end position="978"/>
    </location>
</feature>
<dbReference type="GO" id="GO:0003678">
    <property type="term" value="F:DNA helicase activity"/>
    <property type="evidence" value="ECO:0007669"/>
    <property type="project" value="UniProtKB-EC"/>
</dbReference>
<dbReference type="InterPro" id="IPR027417">
    <property type="entry name" value="P-loop_NTPase"/>
</dbReference>
<keyword evidence="2" id="KW-0067">ATP-binding</keyword>
<dbReference type="GO" id="GO:0016787">
    <property type="term" value="F:hydrolase activity"/>
    <property type="evidence" value="ECO:0007669"/>
    <property type="project" value="UniProtKB-KW"/>
</dbReference>
<reference evidence="2 3" key="1">
    <citation type="submission" date="2020-04" db="EMBL/GenBank/DDBJ databases">
        <authorList>
            <consortium name="Desulfovibrio sp. FSS-1 genome sequencing consortium"/>
            <person name="Shimoshige H."/>
            <person name="Kobayashi H."/>
            <person name="Maekawa T."/>
        </authorList>
    </citation>
    <scope>NUCLEOTIDE SEQUENCE [LARGE SCALE GENOMIC DNA]</scope>
    <source>
        <strain evidence="2 3">SIID29052-01</strain>
    </source>
</reference>
<dbReference type="AlphaFoldDB" id="A0A6V8LVJ0"/>
<evidence type="ECO:0000313" key="2">
    <source>
        <dbReference type="EMBL" id="GFK94318.1"/>
    </source>
</evidence>
<dbReference type="Proteomes" id="UP000494245">
    <property type="component" value="Unassembled WGS sequence"/>
</dbReference>
<proteinExistence type="predicted"/>
<keyword evidence="2" id="KW-0547">Nucleotide-binding</keyword>
<sequence length="984" mass="109108">MKPVTVVPWDRDFMAGLAAHLRERFQGRFENVLLLFPHRRPKRYLMERLASDERLPKPCLLPRTLSIDELFASLASGLHPEPLRPLSELDRAGVLHGVVTRLGIGPRGSERPFPEAMKDFLPWGLRLARLLEDLFQHGVDADDMDHVQDMAVPTAAALLENLGTIQRAYRRELLDMGGSTPGLLRSLASAKPKEALGALEGSLVLACGFHALSGSEEALLRPLWRADQAEIIWHTDPEVARPGGTPHWSCEAHVRWLKAWKARAVVAEDGSRSPLPSWRTRNDQFSLFAAGGEPEPPRRASVVFHQGFDLHSQLMALRKELDAASDARGYAVVLPDTSMLMPVLHHLPERGVNVSMGYPLGRSPLAQLVETILRLQDGRMPGGYHWREVIALLRHPLLKLLRVGEATPLRVLFHDWEAAIRQGEKYLDPMAWSPQGADPGALALLGRVVEICFTAFEDVQTPRAMAQALSGLASLLLDPLHAGDRWERFVIDAACLARLMDQVIPELHGSTISQESFPPEAVRAMARELLERQRVAFQADPLSGLQVLGMLETRLLTFERVFILGASEEALPGAPKPDPLLPDPLREALGLPAQRERDMAQAHTFYRLIQGAREVGIFYPSGVQPGILDGKSQPSRYVEQLLWEEEKRAGRIIPPGTEPRRLITMPLRGVRPPEPDVENTRACRQKLTTHLRYRGVSPTLLDSFLRCPLAFFFKYLTPLEPLDEVAEEGDPPALGQLVHEVLQDFFRPLLNRPLAPGEPDAARLQALFAEKLAQAPFFRQMPAHARLLLERTGARRLAAFAENSPACTPLELEKRIDAQLDLSGAPCRLSGVIDRLDRREHGLVILDYKTGGPKKPARGFWDDAEVWDAVDAGDVAAGLEMLPELSRKLGSIQLPLYLHALWKATGAEARDAAFVCLGQDGLEVPLFGDKEDADARSLRIQEQTPALAGFVLRMILETPVFTPQPSHACAWCAWSQACTASGAD</sequence>
<reference evidence="2 3" key="2">
    <citation type="submission" date="2020-05" db="EMBL/GenBank/DDBJ databases">
        <title>Draft genome sequence of Desulfovibrio sp. strainFSS-1.</title>
        <authorList>
            <person name="Shimoshige H."/>
            <person name="Kobayashi H."/>
            <person name="Maekawa T."/>
        </authorList>
    </citation>
    <scope>NUCLEOTIDE SEQUENCE [LARGE SCALE GENOMIC DNA]</scope>
    <source>
        <strain evidence="2 3">SIID29052-01</strain>
    </source>
</reference>
<dbReference type="SUPFAM" id="SSF52540">
    <property type="entry name" value="P-loop containing nucleoside triphosphate hydrolases"/>
    <property type="match status" value="1"/>
</dbReference>
<keyword evidence="3" id="KW-1185">Reference proteome</keyword>
<gene>
    <name evidence="2" type="primary">rexB</name>
    <name evidence="2" type="ORF">NNJEOMEG_02161</name>
</gene>
<evidence type="ECO:0000259" key="1">
    <source>
        <dbReference type="Pfam" id="PF12705"/>
    </source>
</evidence>
<dbReference type="Gene3D" id="3.90.320.10">
    <property type="match status" value="1"/>
</dbReference>
<dbReference type="Pfam" id="PF12705">
    <property type="entry name" value="PDDEXK_1"/>
    <property type="match status" value="1"/>
</dbReference>
<dbReference type="EC" id="3.6.4.12" evidence="2"/>
<keyword evidence="2" id="KW-0378">Hydrolase</keyword>
<accession>A0A6V8LVJ0</accession>
<name>A0A6V8LVJ0_9BACT</name>
<dbReference type="RefSeq" id="WP_173084277.1">
    <property type="nucleotide sequence ID" value="NZ_BLTE01000009.1"/>
</dbReference>
<keyword evidence="2" id="KW-0347">Helicase</keyword>
<evidence type="ECO:0000313" key="3">
    <source>
        <dbReference type="Proteomes" id="UP000494245"/>
    </source>
</evidence>
<dbReference type="Gene3D" id="3.40.50.300">
    <property type="entry name" value="P-loop containing nucleotide triphosphate hydrolases"/>
    <property type="match status" value="1"/>
</dbReference>
<protein>
    <submittedName>
        <fullName evidence="2">ATP-dependent helicase/deoxyribonuclease subunit B</fullName>
        <ecNumber evidence="2">3.6.4.12</ecNumber>
    </submittedName>
</protein>